<gene>
    <name evidence="5" type="ORF">A2954_04390</name>
</gene>
<dbReference type="Proteomes" id="UP000177698">
    <property type="component" value="Unassembled WGS sequence"/>
</dbReference>
<accession>A0A1F7IFU6</accession>
<evidence type="ECO:0000313" key="5">
    <source>
        <dbReference type="EMBL" id="OGK42222.1"/>
    </source>
</evidence>
<protein>
    <recommendedName>
        <fullName evidence="7">DOT1 domain-containing protein</fullName>
    </recommendedName>
</protein>
<comment type="caution">
    <text evidence="5">The sequence shown here is derived from an EMBL/GenBank/DDBJ whole genome shotgun (WGS) entry which is preliminary data.</text>
</comment>
<evidence type="ECO:0000256" key="2">
    <source>
        <dbReference type="ARBA" id="ARBA00022679"/>
    </source>
</evidence>
<evidence type="ECO:0000256" key="3">
    <source>
        <dbReference type="ARBA" id="ARBA00022691"/>
    </source>
</evidence>
<dbReference type="Pfam" id="PF00398">
    <property type="entry name" value="RrnaAD"/>
    <property type="match status" value="1"/>
</dbReference>
<keyword evidence="4" id="KW-0694">RNA-binding</keyword>
<dbReference type="InterPro" id="IPR001737">
    <property type="entry name" value="KsgA/Erm"/>
</dbReference>
<dbReference type="InterPro" id="IPR029063">
    <property type="entry name" value="SAM-dependent_MTases_sf"/>
</dbReference>
<dbReference type="STRING" id="1802056.A2954_04390"/>
<reference evidence="5 6" key="1">
    <citation type="journal article" date="2016" name="Nat. Commun.">
        <title>Thousands of microbial genomes shed light on interconnected biogeochemical processes in an aquifer system.</title>
        <authorList>
            <person name="Anantharaman K."/>
            <person name="Brown C.T."/>
            <person name="Hug L.A."/>
            <person name="Sharon I."/>
            <person name="Castelle C.J."/>
            <person name="Probst A.J."/>
            <person name="Thomas B.C."/>
            <person name="Singh A."/>
            <person name="Wilkins M.J."/>
            <person name="Karaoz U."/>
            <person name="Brodie E.L."/>
            <person name="Williams K.H."/>
            <person name="Hubbard S.S."/>
            <person name="Banfield J.F."/>
        </authorList>
    </citation>
    <scope>NUCLEOTIDE SEQUENCE [LARGE SCALE GENOMIC DNA]</scope>
</reference>
<evidence type="ECO:0000313" key="6">
    <source>
        <dbReference type="Proteomes" id="UP000177698"/>
    </source>
</evidence>
<keyword evidence="3" id="KW-0949">S-adenosyl-L-methionine</keyword>
<dbReference type="Gene3D" id="3.40.50.150">
    <property type="entry name" value="Vaccinia Virus protein VP39"/>
    <property type="match status" value="1"/>
</dbReference>
<dbReference type="GO" id="GO:0003723">
    <property type="term" value="F:RNA binding"/>
    <property type="evidence" value="ECO:0007669"/>
    <property type="project" value="UniProtKB-KW"/>
</dbReference>
<dbReference type="PANTHER" id="PTHR13610">
    <property type="entry name" value="METHYLTRANSFERASE DOMAIN-CONTAINING PROTEIN"/>
    <property type="match status" value="1"/>
</dbReference>
<sequence>MIFVFFLFILLFAIILIFSSKKFSPIPYFPSNKKDLDLILRALNLKKNQIIFDLGAGDGLVIFAAAKKSHQKKLDTKFIAVEINPILLLILNMRRFFHPNKKNIKIIRGDIFKMNYNQLTSKQANQATFYLYISPWYLEKTLSNIKKQIKKFSIVSYMYPIKSLKKKERIVNGLNSIYIY</sequence>
<dbReference type="PANTHER" id="PTHR13610:SF9">
    <property type="entry name" value="FI06469P"/>
    <property type="match status" value="1"/>
</dbReference>
<dbReference type="CDD" id="cd02440">
    <property type="entry name" value="AdoMet_MTases"/>
    <property type="match status" value="1"/>
</dbReference>
<dbReference type="SUPFAM" id="SSF53335">
    <property type="entry name" value="S-adenosyl-L-methionine-dependent methyltransferases"/>
    <property type="match status" value="1"/>
</dbReference>
<evidence type="ECO:0000256" key="4">
    <source>
        <dbReference type="ARBA" id="ARBA00022884"/>
    </source>
</evidence>
<dbReference type="InterPro" id="IPR026170">
    <property type="entry name" value="FAM173A/B"/>
</dbReference>
<dbReference type="AlphaFoldDB" id="A0A1F7IFU6"/>
<evidence type="ECO:0000256" key="1">
    <source>
        <dbReference type="ARBA" id="ARBA00022603"/>
    </source>
</evidence>
<dbReference type="GO" id="GO:0016279">
    <property type="term" value="F:protein-lysine N-methyltransferase activity"/>
    <property type="evidence" value="ECO:0007669"/>
    <property type="project" value="InterPro"/>
</dbReference>
<evidence type="ECO:0008006" key="7">
    <source>
        <dbReference type="Google" id="ProtNLM"/>
    </source>
</evidence>
<keyword evidence="2" id="KW-0808">Transferase</keyword>
<dbReference type="GO" id="GO:0032259">
    <property type="term" value="P:methylation"/>
    <property type="evidence" value="ECO:0007669"/>
    <property type="project" value="UniProtKB-KW"/>
</dbReference>
<keyword evidence="1" id="KW-0489">Methyltransferase</keyword>
<dbReference type="EMBL" id="MGAG01000003">
    <property type="protein sequence ID" value="OGK42222.1"/>
    <property type="molecule type" value="Genomic_DNA"/>
</dbReference>
<organism evidence="5 6">
    <name type="scientific">Candidatus Roizmanbacteria bacterium RIFCSPLOWO2_01_FULL_37_12</name>
    <dbReference type="NCBI Taxonomy" id="1802056"/>
    <lineage>
        <taxon>Bacteria</taxon>
        <taxon>Candidatus Roizmaniibacteriota</taxon>
    </lineage>
</organism>
<name>A0A1F7IFU6_9BACT</name>
<proteinExistence type="predicted"/>